<gene>
    <name evidence="3" type="ORF">FJT64_000559</name>
</gene>
<sequence length="320" mass="34291">MAAAVVVCWVRPAAATETSSDGSDSLLMEPDSAAEEPGCDSSELSCDRWLELELELGPPPDFLRMVPPPPVPEFMEDYVQRLHQASGECLLCNWAHNNDSMLLVGAGEDREDSDTPAKVAFAGGRSQVTSSSWIPILVVVALLSALLGAIGMVAVIRCRRLRVLPSKGLCPLVSLDRPKEDAPPLPSSKPPAGRGDGGDAGQQRAWAGRLWARPPSGTGSAASYADQPYTFPDQESAVYAELNSVAGSQGVPAYRALCDEHLYAPETRANRSGSEQGSLERRPLPLLPSRRVQGPQKRGVYTLTQQCEEPPPPPHASEYV</sequence>
<protein>
    <submittedName>
        <fullName evidence="3">Uncharacterized protein</fullName>
    </submittedName>
</protein>
<evidence type="ECO:0000313" key="3">
    <source>
        <dbReference type="EMBL" id="KAF0296527.1"/>
    </source>
</evidence>
<evidence type="ECO:0000256" key="1">
    <source>
        <dbReference type="SAM" id="MobiDB-lite"/>
    </source>
</evidence>
<comment type="caution">
    <text evidence="3">The sequence shown here is derived from an EMBL/GenBank/DDBJ whole genome shotgun (WGS) entry which is preliminary data.</text>
</comment>
<organism evidence="3 4">
    <name type="scientific">Amphibalanus amphitrite</name>
    <name type="common">Striped barnacle</name>
    <name type="synonym">Balanus amphitrite</name>
    <dbReference type="NCBI Taxonomy" id="1232801"/>
    <lineage>
        <taxon>Eukaryota</taxon>
        <taxon>Metazoa</taxon>
        <taxon>Ecdysozoa</taxon>
        <taxon>Arthropoda</taxon>
        <taxon>Crustacea</taxon>
        <taxon>Multicrustacea</taxon>
        <taxon>Cirripedia</taxon>
        <taxon>Thoracica</taxon>
        <taxon>Thoracicalcarea</taxon>
        <taxon>Balanomorpha</taxon>
        <taxon>Balanoidea</taxon>
        <taxon>Balanidae</taxon>
        <taxon>Amphibalaninae</taxon>
        <taxon>Amphibalanus</taxon>
    </lineage>
</organism>
<evidence type="ECO:0000313" key="4">
    <source>
        <dbReference type="Proteomes" id="UP000440578"/>
    </source>
</evidence>
<dbReference type="Proteomes" id="UP000440578">
    <property type="component" value="Unassembled WGS sequence"/>
</dbReference>
<feature type="region of interest" description="Disordered" evidence="1">
    <location>
        <begin position="175"/>
        <end position="203"/>
    </location>
</feature>
<dbReference type="AlphaFoldDB" id="A0A6A4VJF9"/>
<feature type="transmembrane region" description="Helical" evidence="2">
    <location>
        <begin position="133"/>
        <end position="156"/>
    </location>
</feature>
<proteinExistence type="predicted"/>
<keyword evidence="2" id="KW-1133">Transmembrane helix</keyword>
<keyword evidence="2" id="KW-0472">Membrane</keyword>
<reference evidence="3 4" key="1">
    <citation type="submission" date="2019-07" db="EMBL/GenBank/DDBJ databases">
        <title>Draft genome assembly of a fouling barnacle, Amphibalanus amphitrite (Darwin, 1854): The first reference genome for Thecostraca.</title>
        <authorList>
            <person name="Kim W."/>
        </authorList>
    </citation>
    <scope>NUCLEOTIDE SEQUENCE [LARGE SCALE GENOMIC DNA]</scope>
    <source>
        <strain evidence="3">SNU_AA5</strain>
        <tissue evidence="3">Soma without cirri and trophi</tissue>
    </source>
</reference>
<dbReference type="OrthoDB" id="6376484at2759"/>
<feature type="region of interest" description="Disordered" evidence="1">
    <location>
        <begin position="17"/>
        <end position="41"/>
    </location>
</feature>
<keyword evidence="2" id="KW-0812">Transmembrane</keyword>
<keyword evidence="4" id="KW-1185">Reference proteome</keyword>
<dbReference type="EMBL" id="VIIS01001553">
    <property type="protein sequence ID" value="KAF0296527.1"/>
    <property type="molecule type" value="Genomic_DNA"/>
</dbReference>
<feature type="compositionally biased region" description="Pro residues" evidence="1">
    <location>
        <begin position="309"/>
        <end position="320"/>
    </location>
</feature>
<accession>A0A6A4VJF9</accession>
<feature type="region of interest" description="Disordered" evidence="1">
    <location>
        <begin position="267"/>
        <end position="320"/>
    </location>
</feature>
<name>A0A6A4VJF9_AMPAM</name>
<evidence type="ECO:0000256" key="2">
    <source>
        <dbReference type="SAM" id="Phobius"/>
    </source>
</evidence>